<evidence type="ECO:0000313" key="3">
    <source>
        <dbReference type="Proteomes" id="UP001589774"/>
    </source>
</evidence>
<dbReference type="PROSITE" id="PS51257">
    <property type="entry name" value="PROKAR_LIPOPROTEIN"/>
    <property type="match status" value="1"/>
</dbReference>
<sequence>MTNLIKWKMMAWIGLFMLTVVSCKKVESPDIDSTKTGDFSIEFDNLVGDYGLQFNNTNKPYINAKGEAFTVSRVQYYISNIKVKKADGSEYAVPQDPVEESYFLVYGDNRGSRFAKVKVPEGDYTQVSFVLGVDSARSTMGLDARTGVLDPTTGDHETQGMYWGWNSGYIFFKFEGNSPVISDDQQGDPTGRKQFKYHIGGFGGYNAPTLNNIKTITIDLTKAGVAQVRAGYRSNVHLFVDLMKVFNGTHTFSIAEHPNVMFSEYSQYIADNFLDMFTHDHTENGVTSEDQL</sequence>
<accession>A0ABV6HPL0</accession>
<keyword evidence="3" id="KW-1185">Reference proteome</keyword>
<gene>
    <name evidence="2" type="ORF">ACFFI0_21100</name>
</gene>
<dbReference type="RefSeq" id="WP_013668233.1">
    <property type="nucleotide sequence ID" value="NZ_JBHLWO010000002.1"/>
</dbReference>
<dbReference type="Pfam" id="PF20243">
    <property type="entry name" value="MbnP"/>
    <property type="match status" value="1"/>
</dbReference>
<reference evidence="2 3" key="1">
    <citation type="submission" date="2024-09" db="EMBL/GenBank/DDBJ databases">
        <authorList>
            <person name="Sun Q."/>
            <person name="Mori K."/>
        </authorList>
    </citation>
    <scope>NUCLEOTIDE SEQUENCE [LARGE SCALE GENOMIC DNA]</scope>
    <source>
        <strain evidence="2 3">CCM 7765</strain>
    </source>
</reference>
<name>A0ABV6HPL0_9SPHI</name>
<dbReference type="Proteomes" id="UP001589774">
    <property type="component" value="Unassembled WGS sequence"/>
</dbReference>
<feature type="domain" description="Copper-binding protein MbnP-like" evidence="1">
    <location>
        <begin position="36"/>
        <end position="261"/>
    </location>
</feature>
<dbReference type="EMBL" id="JBHLWO010000002">
    <property type="protein sequence ID" value="MFC0320836.1"/>
    <property type="molecule type" value="Genomic_DNA"/>
</dbReference>
<dbReference type="InterPro" id="IPR046863">
    <property type="entry name" value="MbnP-like_dom"/>
</dbReference>
<comment type="caution">
    <text evidence="2">The sequence shown here is derived from an EMBL/GenBank/DDBJ whole genome shotgun (WGS) entry which is preliminary data.</text>
</comment>
<evidence type="ECO:0000259" key="1">
    <source>
        <dbReference type="Pfam" id="PF20243"/>
    </source>
</evidence>
<protein>
    <submittedName>
        <fullName evidence="2">MbnP family protein</fullName>
    </submittedName>
</protein>
<organism evidence="2 3">
    <name type="scientific">Olivibacter oleidegradans</name>
    <dbReference type="NCBI Taxonomy" id="760123"/>
    <lineage>
        <taxon>Bacteria</taxon>
        <taxon>Pseudomonadati</taxon>
        <taxon>Bacteroidota</taxon>
        <taxon>Sphingobacteriia</taxon>
        <taxon>Sphingobacteriales</taxon>
        <taxon>Sphingobacteriaceae</taxon>
        <taxon>Olivibacter</taxon>
    </lineage>
</organism>
<evidence type="ECO:0000313" key="2">
    <source>
        <dbReference type="EMBL" id="MFC0320836.1"/>
    </source>
</evidence>
<proteinExistence type="predicted"/>